<dbReference type="EMBL" id="PDYF01000010">
    <property type="protein sequence ID" value="PHU35364.1"/>
    <property type="molecule type" value="Genomic_DNA"/>
</dbReference>
<sequence>MRLFMSLTEAEVKQFDKACDKAGMTRSQYLKCLLNGRRDIRPPVLQYREMIHALESIERDLKVIAMKDDLSDTDRLLIMQKLSDLKELFSGRFHKEVSDGNKG</sequence>
<organism evidence="1 2">
    <name type="scientific">Pseudobutyrivibrio ruminis</name>
    <dbReference type="NCBI Taxonomy" id="46206"/>
    <lineage>
        <taxon>Bacteria</taxon>
        <taxon>Bacillati</taxon>
        <taxon>Bacillota</taxon>
        <taxon>Clostridia</taxon>
        <taxon>Lachnospirales</taxon>
        <taxon>Lachnospiraceae</taxon>
        <taxon>Pseudobutyrivibrio</taxon>
    </lineage>
</organism>
<dbReference type="Proteomes" id="UP000225889">
    <property type="component" value="Unassembled WGS sequence"/>
</dbReference>
<dbReference type="RefSeq" id="WP_099391669.1">
    <property type="nucleotide sequence ID" value="NZ_PDYF01000010.1"/>
</dbReference>
<proteinExistence type="predicted"/>
<evidence type="ECO:0000313" key="2">
    <source>
        <dbReference type="Proteomes" id="UP000225889"/>
    </source>
</evidence>
<accession>A0A2G3DWJ0</accession>
<evidence type="ECO:0000313" key="1">
    <source>
        <dbReference type="EMBL" id="PHU35364.1"/>
    </source>
</evidence>
<comment type="caution">
    <text evidence="1">The sequence shown here is derived from an EMBL/GenBank/DDBJ whole genome shotgun (WGS) entry which is preliminary data.</text>
</comment>
<protein>
    <submittedName>
        <fullName evidence="1">Uncharacterized protein</fullName>
    </submittedName>
</protein>
<dbReference type="AlphaFoldDB" id="A0A2G3DWJ0"/>
<name>A0A2G3DWJ0_9FIRM</name>
<reference evidence="1 2" key="2">
    <citation type="submission" date="2017-10" db="EMBL/GenBank/DDBJ databases">
        <authorList>
            <person name="Banno H."/>
            <person name="Chua N.-H."/>
        </authorList>
    </citation>
    <scope>NUCLEOTIDE SEQUENCE [LARGE SCALE GENOMIC DNA]</scope>
    <source>
        <strain evidence="1 2">JK626</strain>
    </source>
</reference>
<reference evidence="1 2" key="1">
    <citation type="submission" date="2017-10" db="EMBL/GenBank/DDBJ databases">
        <title>Resolving the taxonomy of Roseburia spp., Eubacterium rectale and Agathobacter spp. through phylogenomic analysis.</title>
        <authorList>
            <person name="Sheridan P.O."/>
            <person name="Walker A.W."/>
            <person name="Duncan S.H."/>
            <person name="Scott K.P."/>
            <person name="Toole P.W.O."/>
            <person name="Luis P."/>
            <person name="Flint H.J."/>
        </authorList>
    </citation>
    <scope>NUCLEOTIDE SEQUENCE [LARGE SCALE GENOMIC DNA]</scope>
    <source>
        <strain evidence="1 2">JK626</strain>
    </source>
</reference>
<gene>
    <name evidence="1" type="ORF">CSX01_05205</name>
</gene>